<dbReference type="EC" id="3.1.11.6" evidence="6"/>
<evidence type="ECO:0000256" key="6">
    <source>
        <dbReference type="HAMAP-Rule" id="MF_00337"/>
    </source>
</evidence>
<feature type="compositionally biased region" description="Acidic residues" evidence="7">
    <location>
        <begin position="90"/>
        <end position="107"/>
    </location>
</feature>
<dbReference type="OrthoDB" id="5244334at2"/>
<comment type="similarity">
    <text evidence="1 6">Belongs to the XseB family.</text>
</comment>
<evidence type="ECO:0000256" key="3">
    <source>
        <dbReference type="ARBA" id="ARBA00022722"/>
    </source>
</evidence>
<evidence type="ECO:0000313" key="8">
    <source>
        <dbReference type="EMBL" id="TQL50076.1"/>
    </source>
</evidence>
<dbReference type="AlphaFoldDB" id="A0A542YPR0"/>
<dbReference type="HAMAP" id="MF_00337">
    <property type="entry name" value="Exonuc_7_S"/>
    <property type="match status" value="1"/>
</dbReference>
<keyword evidence="9" id="KW-1185">Reference proteome</keyword>
<dbReference type="PANTHER" id="PTHR34137:SF1">
    <property type="entry name" value="EXODEOXYRIBONUCLEASE 7 SMALL SUBUNIT"/>
    <property type="match status" value="1"/>
</dbReference>
<keyword evidence="4 6" id="KW-0378">Hydrolase</keyword>
<dbReference type="InterPro" id="IPR037004">
    <property type="entry name" value="Exonuc_VII_ssu_sf"/>
</dbReference>
<proteinExistence type="inferred from homology"/>
<evidence type="ECO:0000256" key="2">
    <source>
        <dbReference type="ARBA" id="ARBA00022490"/>
    </source>
</evidence>
<evidence type="ECO:0000256" key="4">
    <source>
        <dbReference type="ARBA" id="ARBA00022801"/>
    </source>
</evidence>
<keyword evidence="2 6" id="KW-0963">Cytoplasm</keyword>
<dbReference type="Pfam" id="PF02609">
    <property type="entry name" value="Exonuc_VII_S"/>
    <property type="match status" value="1"/>
</dbReference>
<comment type="subunit">
    <text evidence="6">Heterooligomer composed of large and small subunits.</text>
</comment>
<sequence>MADTTEQPSDGTDVSDLTYEQARDELVRIVARIESGDAPLEESMTLWERGEALAAHCQAKLDQAQTRLDAATATGQGPEEAGADGSGSGDGEDDEPAPPMDEAGEDS</sequence>
<reference evidence="8 9" key="1">
    <citation type="submission" date="2019-06" db="EMBL/GenBank/DDBJ databases">
        <title>Sequencing the genomes of 1000 actinobacteria strains.</title>
        <authorList>
            <person name="Klenk H.-P."/>
        </authorList>
    </citation>
    <scope>NUCLEOTIDE SEQUENCE [LARGE SCALE GENOMIC DNA]</scope>
    <source>
        <strain evidence="8 9">DSM 12335</strain>
    </source>
</reference>
<keyword evidence="3 6" id="KW-0540">Nuclease</keyword>
<dbReference type="RefSeq" id="WP_141784262.1">
    <property type="nucleotide sequence ID" value="NZ_BAAAIK010000004.1"/>
</dbReference>
<evidence type="ECO:0000256" key="5">
    <source>
        <dbReference type="ARBA" id="ARBA00022839"/>
    </source>
</evidence>
<comment type="function">
    <text evidence="6">Bidirectionally degrades single-stranded DNA into large acid-insoluble oligonucleotides, which are then degraded further into small acid-soluble oligonucleotides.</text>
</comment>
<name>A0A542YPR0_9MICO</name>
<dbReference type="GO" id="GO:0009318">
    <property type="term" value="C:exodeoxyribonuclease VII complex"/>
    <property type="evidence" value="ECO:0007669"/>
    <property type="project" value="UniProtKB-UniRule"/>
</dbReference>
<dbReference type="InterPro" id="IPR003761">
    <property type="entry name" value="Exonuc_VII_S"/>
</dbReference>
<dbReference type="Proteomes" id="UP000319516">
    <property type="component" value="Unassembled WGS sequence"/>
</dbReference>
<feature type="region of interest" description="Disordered" evidence="7">
    <location>
        <begin position="66"/>
        <end position="107"/>
    </location>
</feature>
<evidence type="ECO:0000313" key="9">
    <source>
        <dbReference type="Proteomes" id="UP000319516"/>
    </source>
</evidence>
<comment type="subcellular location">
    <subcellularLocation>
        <location evidence="6">Cytoplasm</location>
    </subcellularLocation>
</comment>
<keyword evidence="5 6" id="KW-0269">Exonuclease</keyword>
<dbReference type="GO" id="GO:0006308">
    <property type="term" value="P:DNA catabolic process"/>
    <property type="evidence" value="ECO:0007669"/>
    <property type="project" value="UniProtKB-UniRule"/>
</dbReference>
<organism evidence="8 9">
    <name type="scientific">Ornithinicoccus hortensis</name>
    <dbReference type="NCBI Taxonomy" id="82346"/>
    <lineage>
        <taxon>Bacteria</taxon>
        <taxon>Bacillati</taxon>
        <taxon>Actinomycetota</taxon>
        <taxon>Actinomycetes</taxon>
        <taxon>Micrococcales</taxon>
        <taxon>Intrasporangiaceae</taxon>
        <taxon>Ornithinicoccus</taxon>
    </lineage>
</organism>
<dbReference type="EMBL" id="VFOP01000001">
    <property type="protein sequence ID" value="TQL50076.1"/>
    <property type="molecule type" value="Genomic_DNA"/>
</dbReference>
<dbReference type="PANTHER" id="PTHR34137">
    <property type="entry name" value="EXODEOXYRIBONUCLEASE 7 SMALL SUBUNIT"/>
    <property type="match status" value="1"/>
</dbReference>
<evidence type="ECO:0000256" key="7">
    <source>
        <dbReference type="SAM" id="MobiDB-lite"/>
    </source>
</evidence>
<dbReference type="SUPFAM" id="SSF116842">
    <property type="entry name" value="XseB-like"/>
    <property type="match status" value="1"/>
</dbReference>
<protein>
    <recommendedName>
        <fullName evidence="6">Exodeoxyribonuclease 7 small subunit</fullName>
        <ecNumber evidence="6">3.1.11.6</ecNumber>
    </recommendedName>
    <alternativeName>
        <fullName evidence="6">Exodeoxyribonuclease VII small subunit</fullName>
        <shortName evidence="6">Exonuclease VII small subunit</shortName>
    </alternativeName>
</protein>
<comment type="catalytic activity">
    <reaction evidence="6">
        <text>Exonucleolytic cleavage in either 5'- to 3'- or 3'- to 5'-direction to yield nucleoside 5'-phosphates.</text>
        <dbReference type="EC" id="3.1.11.6"/>
    </reaction>
</comment>
<gene>
    <name evidence="6" type="primary">xseB</name>
    <name evidence="8" type="ORF">FB467_1178</name>
</gene>
<evidence type="ECO:0000256" key="1">
    <source>
        <dbReference type="ARBA" id="ARBA00009998"/>
    </source>
</evidence>
<dbReference type="NCBIfam" id="NF002139">
    <property type="entry name" value="PRK00977.1-3"/>
    <property type="match status" value="1"/>
</dbReference>
<comment type="caution">
    <text evidence="8">The sequence shown here is derived from an EMBL/GenBank/DDBJ whole genome shotgun (WGS) entry which is preliminary data.</text>
</comment>
<dbReference type="NCBIfam" id="TIGR01280">
    <property type="entry name" value="xseB"/>
    <property type="match status" value="1"/>
</dbReference>
<dbReference type="Gene3D" id="1.10.287.1040">
    <property type="entry name" value="Exonuclease VII, small subunit"/>
    <property type="match status" value="1"/>
</dbReference>
<dbReference type="GO" id="GO:0005829">
    <property type="term" value="C:cytosol"/>
    <property type="evidence" value="ECO:0007669"/>
    <property type="project" value="TreeGrafter"/>
</dbReference>
<dbReference type="GO" id="GO:0008855">
    <property type="term" value="F:exodeoxyribonuclease VII activity"/>
    <property type="evidence" value="ECO:0007669"/>
    <property type="project" value="UniProtKB-UniRule"/>
</dbReference>
<accession>A0A542YPR0</accession>